<dbReference type="InterPro" id="IPR036291">
    <property type="entry name" value="NAD(P)-bd_dom_sf"/>
</dbReference>
<gene>
    <name evidence="4" type="ORF">ACFSJ3_05640</name>
</gene>
<evidence type="ECO:0000259" key="3">
    <source>
        <dbReference type="SMART" id="SM00822"/>
    </source>
</evidence>
<dbReference type="SUPFAM" id="SSF51735">
    <property type="entry name" value="NAD(P)-binding Rossmann-fold domains"/>
    <property type="match status" value="1"/>
</dbReference>
<dbReference type="PROSITE" id="PS00061">
    <property type="entry name" value="ADH_SHORT"/>
    <property type="match status" value="1"/>
</dbReference>
<dbReference type="Proteomes" id="UP001597380">
    <property type="component" value="Unassembled WGS sequence"/>
</dbReference>
<dbReference type="PANTHER" id="PTHR43658">
    <property type="entry name" value="SHORT-CHAIN DEHYDROGENASE/REDUCTASE"/>
    <property type="match status" value="1"/>
</dbReference>
<dbReference type="InterPro" id="IPR020904">
    <property type="entry name" value="Sc_DH/Rdtase_CS"/>
</dbReference>
<feature type="domain" description="Ketoreductase" evidence="3">
    <location>
        <begin position="6"/>
        <end position="197"/>
    </location>
</feature>
<keyword evidence="2" id="KW-0560">Oxidoreductase</keyword>
<evidence type="ECO:0000256" key="1">
    <source>
        <dbReference type="ARBA" id="ARBA00006484"/>
    </source>
</evidence>
<reference evidence="5" key="1">
    <citation type="journal article" date="2019" name="Int. J. Syst. Evol. Microbiol.">
        <title>The Global Catalogue of Microorganisms (GCM) 10K type strain sequencing project: providing services to taxonomists for standard genome sequencing and annotation.</title>
        <authorList>
            <consortium name="The Broad Institute Genomics Platform"/>
            <consortium name="The Broad Institute Genome Sequencing Center for Infectious Disease"/>
            <person name="Wu L."/>
            <person name="Ma J."/>
        </authorList>
    </citation>
    <scope>NUCLEOTIDE SEQUENCE [LARGE SCALE GENOMIC DNA]</scope>
    <source>
        <strain evidence="5">CGMCC 1.10992</strain>
    </source>
</reference>
<dbReference type="EMBL" id="JBHUHT010000009">
    <property type="protein sequence ID" value="MFD2095462.1"/>
    <property type="molecule type" value="Genomic_DNA"/>
</dbReference>
<dbReference type="Gene3D" id="3.40.50.720">
    <property type="entry name" value="NAD(P)-binding Rossmann-like Domain"/>
    <property type="match status" value="1"/>
</dbReference>
<protein>
    <submittedName>
        <fullName evidence="4">SDR family oxidoreductase</fullName>
    </submittedName>
</protein>
<comment type="caution">
    <text evidence="4">The sequence shown here is derived from an EMBL/GenBank/DDBJ whole genome shotgun (WGS) entry which is preliminary data.</text>
</comment>
<name>A0ABW4XKG4_9GAMM</name>
<evidence type="ECO:0000313" key="4">
    <source>
        <dbReference type="EMBL" id="MFD2095462.1"/>
    </source>
</evidence>
<dbReference type="InterPro" id="IPR002347">
    <property type="entry name" value="SDR_fam"/>
</dbReference>
<evidence type="ECO:0000256" key="2">
    <source>
        <dbReference type="ARBA" id="ARBA00023002"/>
    </source>
</evidence>
<dbReference type="SMART" id="SM00822">
    <property type="entry name" value="PKS_KR"/>
    <property type="match status" value="1"/>
</dbReference>
<keyword evidence="5" id="KW-1185">Reference proteome</keyword>
<dbReference type="InterPro" id="IPR057326">
    <property type="entry name" value="KR_dom"/>
</dbReference>
<dbReference type="PRINTS" id="PR00081">
    <property type="entry name" value="GDHRDH"/>
</dbReference>
<sequence>MQIEGKVAVITGAGSGLGKATATLLAKHGAHLALIDADGDKLSDVAEFIGGQMQADRQCRCYPLDVTDEHAVEHCFESIASDFGSLNILINSAGIMRDGMLIKAKDGEIQDKMSLAQFNAVVQVNLAGTFLCGREASIQMVNTQSQGVIINLASVSRAGNVGQSNYSAAKAGVSAMTVTWAKELSRHNIRAAAIAPGVFETPMTAVMKPEAMERLAKAIPAGRLGQAEEIAHTVKFIVENDYFTGRVLELDGGIRV</sequence>
<dbReference type="PRINTS" id="PR00080">
    <property type="entry name" value="SDRFAMILY"/>
</dbReference>
<comment type="similarity">
    <text evidence="1">Belongs to the short-chain dehydrogenases/reductases (SDR) family.</text>
</comment>
<dbReference type="PANTHER" id="PTHR43658:SF8">
    <property type="entry name" value="17-BETA-HYDROXYSTEROID DEHYDROGENASE 14-RELATED"/>
    <property type="match status" value="1"/>
</dbReference>
<evidence type="ECO:0000313" key="5">
    <source>
        <dbReference type="Proteomes" id="UP001597380"/>
    </source>
</evidence>
<organism evidence="4 5">
    <name type="scientific">Corallincola platygyrae</name>
    <dbReference type="NCBI Taxonomy" id="1193278"/>
    <lineage>
        <taxon>Bacteria</taxon>
        <taxon>Pseudomonadati</taxon>
        <taxon>Pseudomonadota</taxon>
        <taxon>Gammaproteobacteria</taxon>
        <taxon>Alteromonadales</taxon>
        <taxon>Psychromonadaceae</taxon>
        <taxon>Corallincola</taxon>
    </lineage>
</organism>
<accession>A0ABW4XKG4</accession>
<dbReference type="RefSeq" id="WP_345338631.1">
    <property type="nucleotide sequence ID" value="NZ_BAABLI010000006.1"/>
</dbReference>
<dbReference type="NCBIfam" id="NF006072">
    <property type="entry name" value="PRK08217.1"/>
    <property type="match status" value="1"/>
</dbReference>
<dbReference type="Pfam" id="PF13561">
    <property type="entry name" value="adh_short_C2"/>
    <property type="match status" value="1"/>
</dbReference>
<proteinExistence type="inferred from homology"/>